<organism evidence="1 2">
    <name type="scientific">Entomophthora muscae</name>
    <dbReference type="NCBI Taxonomy" id="34485"/>
    <lineage>
        <taxon>Eukaryota</taxon>
        <taxon>Fungi</taxon>
        <taxon>Fungi incertae sedis</taxon>
        <taxon>Zoopagomycota</taxon>
        <taxon>Entomophthoromycotina</taxon>
        <taxon>Entomophthoromycetes</taxon>
        <taxon>Entomophthorales</taxon>
        <taxon>Entomophthoraceae</taxon>
        <taxon>Entomophthora</taxon>
    </lineage>
</organism>
<dbReference type="EMBL" id="QTSX02005416">
    <property type="protein sequence ID" value="KAJ9059766.1"/>
    <property type="molecule type" value="Genomic_DNA"/>
</dbReference>
<evidence type="ECO:0000313" key="1">
    <source>
        <dbReference type="EMBL" id="KAJ9059766.1"/>
    </source>
</evidence>
<protein>
    <submittedName>
        <fullName evidence="1">Uncharacterized protein</fullName>
    </submittedName>
</protein>
<comment type="caution">
    <text evidence="1">The sequence shown here is derived from an EMBL/GenBank/DDBJ whole genome shotgun (WGS) entry which is preliminary data.</text>
</comment>
<proteinExistence type="predicted"/>
<dbReference type="Proteomes" id="UP001165960">
    <property type="component" value="Unassembled WGS sequence"/>
</dbReference>
<gene>
    <name evidence="1" type="ORF">DSO57_1038040</name>
</gene>
<sequence>MLSNIPNPLLFEILQQELINGMHNYGTDPTISFNVPVGIKNLSSPTATATATVLPYKDPNPKSIPAWAALPSAPGCTKCCDPGHSRSNGSTLGNSLPSRSPAAPQTSLWGSTISTENFAQEEPMEVELHEHNKLHNVSQTNQSTQIQSGHQSGKTGAQLTSQASNATAMHEQKWHITNHF</sequence>
<accession>A0ACC2SCC8</accession>
<name>A0ACC2SCC8_9FUNG</name>
<evidence type="ECO:0000313" key="2">
    <source>
        <dbReference type="Proteomes" id="UP001165960"/>
    </source>
</evidence>
<keyword evidence="2" id="KW-1185">Reference proteome</keyword>
<reference evidence="1" key="1">
    <citation type="submission" date="2022-04" db="EMBL/GenBank/DDBJ databases">
        <title>Genome of the entomopathogenic fungus Entomophthora muscae.</title>
        <authorList>
            <person name="Elya C."/>
            <person name="Lovett B.R."/>
            <person name="Lee E."/>
            <person name="Macias A.M."/>
            <person name="Hajek A.E."/>
            <person name="De Bivort B.L."/>
            <person name="Kasson M.T."/>
            <person name="De Fine Licht H.H."/>
            <person name="Stajich J.E."/>
        </authorList>
    </citation>
    <scope>NUCLEOTIDE SEQUENCE</scope>
    <source>
        <strain evidence="1">Berkeley</strain>
    </source>
</reference>